<evidence type="ECO:0000256" key="2">
    <source>
        <dbReference type="ARBA" id="ARBA00023015"/>
    </source>
</evidence>
<feature type="domain" description="Transcription factor NikR nickel binding C-terminal" evidence="6">
    <location>
        <begin position="55"/>
        <end position="126"/>
    </location>
</feature>
<dbReference type="Proteomes" id="UP001595846">
    <property type="component" value="Unassembled WGS sequence"/>
</dbReference>
<proteinExistence type="inferred from homology"/>
<protein>
    <submittedName>
        <fullName evidence="7">CopG family ribbon-helix-helix protein</fullName>
    </submittedName>
</protein>
<dbReference type="Gene3D" id="3.30.70.1150">
    <property type="entry name" value="ACT-like. Chain A, domain 2"/>
    <property type="match status" value="1"/>
</dbReference>
<dbReference type="InterPro" id="IPR013321">
    <property type="entry name" value="Arc_rbn_hlx_hlx"/>
</dbReference>
<dbReference type="InterPro" id="IPR010985">
    <property type="entry name" value="Ribbon_hlx_hlx"/>
</dbReference>
<dbReference type="PANTHER" id="PTHR34719:SF2">
    <property type="entry name" value="NICKEL-RESPONSIVE REGULATOR"/>
    <property type="match status" value="1"/>
</dbReference>
<dbReference type="InterPro" id="IPR014864">
    <property type="entry name" value="TF_NikR_Ni-bd_C"/>
</dbReference>
<evidence type="ECO:0000256" key="4">
    <source>
        <dbReference type="ARBA" id="ARBA00023163"/>
    </source>
</evidence>
<sequence>MRTSFNIPDETVETFDRIWQSEGFSSRSRAVREAMQEYIESHRTLDDRSGTVAAVVVFDYVYDDVVADIHEIQHDHERVVNASSHVHHGDWCLETVHCSGDVEDVKALVYRLRNFDAVRRVKLMLVEGNAAFDHHANEG</sequence>
<dbReference type="SUPFAM" id="SSF55021">
    <property type="entry name" value="ACT-like"/>
    <property type="match status" value="1"/>
</dbReference>
<dbReference type="Pfam" id="PF08753">
    <property type="entry name" value="NikR_C"/>
    <property type="match status" value="1"/>
</dbReference>
<evidence type="ECO:0000313" key="7">
    <source>
        <dbReference type="EMBL" id="MFC3957941.1"/>
    </source>
</evidence>
<keyword evidence="2" id="KW-0805">Transcription regulation</keyword>
<dbReference type="RefSeq" id="WP_256530631.1">
    <property type="nucleotide sequence ID" value="NZ_CP101824.1"/>
</dbReference>
<dbReference type="CDD" id="cd22231">
    <property type="entry name" value="RHH_NikR_HicB-like"/>
    <property type="match status" value="1"/>
</dbReference>
<evidence type="ECO:0000256" key="1">
    <source>
        <dbReference type="ARBA" id="ARBA00008478"/>
    </source>
</evidence>
<dbReference type="InterPro" id="IPR027271">
    <property type="entry name" value="Acetolactate_synth/TF_NikR_C"/>
</dbReference>
<evidence type="ECO:0000259" key="5">
    <source>
        <dbReference type="Pfam" id="PF01402"/>
    </source>
</evidence>
<dbReference type="GeneID" id="73903322"/>
<keyword evidence="4" id="KW-0804">Transcription</keyword>
<comment type="similarity">
    <text evidence="1">Belongs to the transcriptional regulatory CopG/NikR family.</text>
</comment>
<keyword evidence="3" id="KW-0238">DNA-binding</keyword>
<dbReference type="SUPFAM" id="SSF47598">
    <property type="entry name" value="Ribbon-helix-helix"/>
    <property type="match status" value="1"/>
</dbReference>
<dbReference type="PANTHER" id="PTHR34719">
    <property type="entry name" value="NICKEL-RESPONSIVE REGULATOR"/>
    <property type="match status" value="1"/>
</dbReference>
<name>A0ABD5NLU4_9EURY</name>
<dbReference type="Gene3D" id="1.10.1220.10">
    <property type="entry name" value="Met repressor-like"/>
    <property type="match status" value="1"/>
</dbReference>
<evidence type="ECO:0000256" key="3">
    <source>
        <dbReference type="ARBA" id="ARBA00023125"/>
    </source>
</evidence>
<dbReference type="InterPro" id="IPR045865">
    <property type="entry name" value="ACT-like_dom_sf"/>
</dbReference>
<reference evidence="7 8" key="1">
    <citation type="journal article" date="2019" name="Int. J. Syst. Evol. Microbiol.">
        <title>The Global Catalogue of Microorganisms (GCM) 10K type strain sequencing project: providing services to taxonomists for standard genome sequencing and annotation.</title>
        <authorList>
            <consortium name="The Broad Institute Genomics Platform"/>
            <consortium name="The Broad Institute Genome Sequencing Center for Infectious Disease"/>
            <person name="Wu L."/>
            <person name="Ma J."/>
        </authorList>
    </citation>
    <scope>NUCLEOTIDE SEQUENCE [LARGE SCALE GENOMIC DNA]</scope>
    <source>
        <strain evidence="7 8">IBRC-M 10256</strain>
    </source>
</reference>
<feature type="domain" description="Ribbon-helix-helix protein CopG" evidence="5">
    <location>
        <begin position="1"/>
        <end position="40"/>
    </location>
</feature>
<organism evidence="7 8">
    <name type="scientific">Halovivax cerinus</name>
    <dbReference type="NCBI Taxonomy" id="1487865"/>
    <lineage>
        <taxon>Archaea</taxon>
        <taxon>Methanobacteriati</taxon>
        <taxon>Methanobacteriota</taxon>
        <taxon>Stenosarchaea group</taxon>
        <taxon>Halobacteria</taxon>
        <taxon>Halobacteriales</taxon>
        <taxon>Natrialbaceae</taxon>
        <taxon>Halovivax</taxon>
    </lineage>
</organism>
<dbReference type="EMBL" id="JBHSAQ010000002">
    <property type="protein sequence ID" value="MFC3957941.1"/>
    <property type="molecule type" value="Genomic_DNA"/>
</dbReference>
<dbReference type="GO" id="GO:0003677">
    <property type="term" value="F:DNA binding"/>
    <property type="evidence" value="ECO:0007669"/>
    <property type="project" value="UniProtKB-KW"/>
</dbReference>
<gene>
    <name evidence="7" type="ORF">ACFOUR_06090</name>
</gene>
<dbReference type="InterPro" id="IPR050192">
    <property type="entry name" value="CopG/NikR_regulator"/>
</dbReference>
<dbReference type="AlphaFoldDB" id="A0ABD5NLU4"/>
<dbReference type="Pfam" id="PF01402">
    <property type="entry name" value="RHH_1"/>
    <property type="match status" value="1"/>
</dbReference>
<dbReference type="InterPro" id="IPR002145">
    <property type="entry name" value="CopG"/>
</dbReference>
<evidence type="ECO:0000313" key="8">
    <source>
        <dbReference type="Proteomes" id="UP001595846"/>
    </source>
</evidence>
<accession>A0ABD5NLU4</accession>
<evidence type="ECO:0000259" key="6">
    <source>
        <dbReference type="Pfam" id="PF08753"/>
    </source>
</evidence>
<comment type="caution">
    <text evidence="7">The sequence shown here is derived from an EMBL/GenBank/DDBJ whole genome shotgun (WGS) entry which is preliminary data.</text>
</comment>
<keyword evidence="8" id="KW-1185">Reference proteome</keyword>